<evidence type="ECO:0000313" key="1">
    <source>
        <dbReference type="EMBL" id="GJS60305.1"/>
    </source>
</evidence>
<gene>
    <name evidence="1" type="ORF">Tco_0655089</name>
</gene>
<organism evidence="1 2">
    <name type="scientific">Tanacetum coccineum</name>
    <dbReference type="NCBI Taxonomy" id="301880"/>
    <lineage>
        <taxon>Eukaryota</taxon>
        <taxon>Viridiplantae</taxon>
        <taxon>Streptophyta</taxon>
        <taxon>Embryophyta</taxon>
        <taxon>Tracheophyta</taxon>
        <taxon>Spermatophyta</taxon>
        <taxon>Magnoliopsida</taxon>
        <taxon>eudicotyledons</taxon>
        <taxon>Gunneridae</taxon>
        <taxon>Pentapetalae</taxon>
        <taxon>asterids</taxon>
        <taxon>campanulids</taxon>
        <taxon>Asterales</taxon>
        <taxon>Asteraceae</taxon>
        <taxon>Asteroideae</taxon>
        <taxon>Anthemideae</taxon>
        <taxon>Anthemidinae</taxon>
        <taxon>Tanacetum</taxon>
    </lineage>
</organism>
<proteinExistence type="predicted"/>
<name>A0ABQ4X5N9_9ASTR</name>
<accession>A0ABQ4X5N9</accession>
<evidence type="ECO:0000313" key="2">
    <source>
        <dbReference type="Proteomes" id="UP001151760"/>
    </source>
</evidence>
<evidence type="ECO:0008006" key="3">
    <source>
        <dbReference type="Google" id="ProtNLM"/>
    </source>
</evidence>
<reference evidence="1" key="1">
    <citation type="journal article" date="2022" name="Int. J. Mol. Sci.">
        <title>Draft Genome of Tanacetum Coccineum: Genomic Comparison of Closely Related Tanacetum-Family Plants.</title>
        <authorList>
            <person name="Yamashiro T."/>
            <person name="Shiraishi A."/>
            <person name="Nakayama K."/>
            <person name="Satake H."/>
        </authorList>
    </citation>
    <scope>NUCLEOTIDE SEQUENCE</scope>
</reference>
<reference evidence="1" key="2">
    <citation type="submission" date="2022-01" db="EMBL/GenBank/DDBJ databases">
        <authorList>
            <person name="Yamashiro T."/>
            <person name="Shiraishi A."/>
            <person name="Satake H."/>
            <person name="Nakayama K."/>
        </authorList>
    </citation>
    <scope>NUCLEOTIDE SEQUENCE</scope>
</reference>
<protein>
    <recommendedName>
        <fullName evidence="3">Xylulose kinase-1</fullName>
    </recommendedName>
</protein>
<dbReference type="EMBL" id="BQNB010009212">
    <property type="protein sequence ID" value="GJS60305.1"/>
    <property type="molecule type" value="Genomic_DNA"/>
</dbReference>
<sequence length="306" mass="33740">MVAYLKKLEGIEEFYQIVDFLNASHIRYALIENPTIYVSLIKQFWETTTARTLDTGEVELTATIDGKVKIVTEASKSVVPQPRSSTQTHVADEAASIGVDVRFGGAATTVIGLEAGQGSGNIDKTLTMPQYLPLPRKVESLETDLKQTKLTYGAAYTKLIKKVKKLENKGRKISEIDQDPTISLVQHDVEIQGRQEHDMEFEFDLDDAKDVSTAKEDISTAKPVSTAGAAVTTASVDVSTATVSTTKGKGKGIIEESEPIQTKTKLQQEQERLGYEATLRLQAELKEKERRRIASVQEETSSFNIE</sequence>
<comment type="caution">
    <text evidence="1">The sequence shown here is derived from an EMBL/GenBank/DDBJ whole genome shotgun (WGS) entry which is preliminary data.</text>
</comment>
<dbReference type="Proteomes" id="UP001151760">
    <property type="component" value="Unassembled WGS sequence"/>
</dbReference>
<keyword evidence="2" id="KW-1185">Reference proteome</keyword>